<accession>A0A419I8G6</accession>
<dbReference type="AlphaFoldDB" id="A0A419I8G6"/>
<sequence>MTTSNAEQPPHEELDGPALRDALFADKDVQPIRSVDGWARDDIFESADELHEFLDWVAAERKANLA</sequence>
<dbReference type="Proteomes" id="UP000285112">
    <property type="component" value="Unassembled WGS sequence"/>
</dbReference>
<dbReference type="OrthoDB" id="3635009at2"/>
<reference evidence="1 2" key="1">
    <citation type="submission" date="2018-09" db="EMBL/GenBank/DDBJ databases">
        <title>YIM PH 21725 draft genome.</title>
        <authorList>
            <person name="Miao C."/>
        </authorList>
    </citation>
    <scope>NUCLEOTIDE SEQUENCE [LARGE SCALE GENOMIC DNA]</scope>
    <source>
        <strain evidence="2">YIM PH21725</strain>
    </source>
</reference>
<comment type="caution">
    <text evidence="1">The sequence shown here is derived from an EMBL/GenBank/DDBJ whole genome shotgun (WGS) entry which is preliminary data.</text>
</comment>
<gene>
    <name evidence="1" type="ORF">D5S19_06950</name>
</gene>
<evidence type="ECO:0000313" key="1">
    <source>
        <dbReference type="EMBL" id="RJQ88471.1"/>
    </source>
</evidence>
<proteinExistence type="predicted"/>
<dbReference type="RefSeq" id="WP_120022485.1">
    <property type="nucleotide sequence ID" value="NZ_QZFV01000064.1"/>
</dbReference>
<keyword evidence="2" id="KW-1185">Reference proteome</keyword>
<evidence type="ECO:0000313" key="2">
    <source>
        <dbReference type="Proteomes" id="UP000285112"/>
    </source>
</evidence>
<name>A0A419I8G6_9PSEU</name>
<organism evidence="1 2">
    <name type="scientific">Amycolatopsis panacis</name>
    <dbReference type="NCBI Taxonomy" id="2340917"/>
    <lineage>
        <taxon>Bacteria</taxon>
        <taxon>Bacillati</taxon>
        <taxon>Actinomycetota</taxon>
        <taxon>Actinomycetes</taxon>
        <taxon>Pseudonocardiales</taxon>
        <taxon>Pseudonocardiaceae</taxon>
        <taxon>Amycolatopsis</taxon>
    </lineage>
</organism>
<protein>
    <submittedName>
        <fullName evidence="1">Uncharacterized protein</fullName>
    </submittedName>
</protein>
<dbReference type="EMBL" id="QZFV01000064">
    <property type="protein sequence ID" value="RJQ88471.1"/>
    <property type="molecule type" value="Genomic_DNA"/>
</dbReference>